<dbReference type="STRING" id="329726.AM1_0884"/>
<dbReference type="Pfam" id="PF08241">
    <property type="entry name" value="Methyltransf_11"/>
    <property type="match status" value="1"/>
</dbReference>
<keyword evidence="3" id="KW-1185">Reference proteome</keyword>
<dbReference type="PANTHER" id="PTHR45036">
    <property type="entry name" value="METHYLTRANSFERASE LIKE 7B"/>
    <property type="match status" value="1"/>
</dbReference>
<dbReference type="Proteomes" id="UP000000268">
    <property type="component" value="Chromosome"/>
</dbReference>
<dbReference type="Gene3D" id="3.40.50.150">
    <property type="entry name" value="Vaccinia Virus protein VP39"/>
    <property type="match status" value="1"/>
</dbReference>
<sequence length="221" mass="24387">MPKTPSQTSTAWHSPQWYQRFFAWAMATAAQGYETKMADRKRQLFSHLQGEVLELGPGAGPNLPYFKPEIHWLGLEPNPYMHPYLQQQADSLGLNIDVQTTTLADIAIPDNSKDVVLCTLVLCSVPDLESTVQDILRVLKPGGQFLFIEHVMAPAGSFLRRVQTGLCPLWQVIGDGCRLDRETGKVIESAGFAKVDYQTFEAPVPIAVVKPHIIGAATKAS</sequence>
<dbReference type="CDD" id="cd02440">
    <property type="entry name" value="AdoMet_MTases"/>
    <property type="match status" value="1"/>
</dbReference>
<dbReference type="HOGENOM" id="CLU_037990_7_1_3"/>
<dbReference type="InterPro" id="IPR052356">
    <property type="entry name" value="Thiol_S-MT"/>
</dbReference>
<reference evidence="2 3" key="1">
    <citation type="journal article" date="2008" name="Proc. Natl. Acad. Sci. U.S.A.">
        <title>Niche adaptation and genome expansion in the chlorophyll d-producing cyanobacterium Acaryochloris marina.</title>
        <authorList>
            <person name="Swingley W.D."/>
            <person name="Chen M."/>
            <person name="Cheung P.C."/>
            <person name="Conrad A.L."/>
            <person name="Dejesa L.C."/>
            <person name="Hao J."/>
            <person name="Honchak B.M."/>
            <person name="Karbach L.E."/>
            <person name="Kurdoglu A."/>
            <person name="Lahiri S."/>
            <person name="Mastrian S.D."/>
            <person name="Miyashita H."/>
            <person name="Page L."/>
            <person name="Ramakrishna P."/>
            <person name="Satoh S."/>
            <person name="Sattley W.M."/>
            <person name="Shimada Y."/>
            <person name="Taylor H.L."/>
            <person name="Tomo T."/>
            <person name="Tsuchiya T."/>
            <person name="Wang Z.T."/>
            <person name="Raymond J."/>
            <person name="Mimuro M."/>
            <person name="Blankenship R.E."/>
            <person name="Touchman J.W."/>
        </authorList>
    </citation>
    <scope>NUCLEOTIDE SEQUENCE [LARGE SCALE GENOMIC DNA]</scope>
    <source>
        <strain evidence="3">MBIC 11017</strain>
    </source>
</reference>
<dbReference type="EMBL" id="CP000828">
    <property type="protein sequence ID" value="ABW25926.1"/>
    <property type="molecule type" value="Genomic_DNA"/>
</dbReference>
<dbReference type="PANTHER" id="PTHR45036:SF1">
    <property type="entry name" value="METHYLTRANSFERASE LIKE 7A"/>
    <property type="match status" value="1"/>
</dbReference>
<protein>
    <recommendedName>
        <fullName evidence="1">Methyltransferase type 11 domain-containing protein</fullName>
    </recommendedName>
</protein>
<organism evidence="2 3">
    <name type="scientific">Acaryochloris marina (strain MBIC 11017)</name>
    <dbReference type="NCBI Taxonomy" id="329726"/>
    <lineage>
        <taxon>Bacteria</taxon>
        <taxon>Bacillati</taxon>
        <taxon>Cyanobacteriota</taxon>
        <taxon>Cyanophyceae</taxon>
        <taxon>Acaryochloridales</taxon>
        <taxon>Acaryochloridaceae</taxon>
        <taxon>Acaryochloris</taxon>
    </lineage>
</organism>
<feature type="domain" description="Methyltransferase type 11" evidence="1">
    <location>
        <begin position="53"/>
        <end position="147"/>
    </location>
</feature>
<dbReference type="SUPFAM" id="SSF53335">
    <property type="entry name" value="S-adenosyl-L-methionine-dependent methyltransferases"/>
    <property type="match status" value="1"/>
</dbReference>
<accession>B0BYP1</accession>
<dbReference type="AlphaFoldDB" id="B0BYP1"/>
<dbReference type="GO" id="GO:0008757">
    <property type="term" value="F:S-adenosylmethionine-dependent methyltransferase activity"/>
    <property type="evidence" value="ECO:0007669"/>
    <property type="project" value="InterPro"/>
</dbReference>
<evidence type="ECO:0000259" key="1">
    <source>
        <dbReference type="Pfam" id="PF08241"/>
    </source>
</evidence>
<gene>
    <name evidence="2" type="ordered locus">AM1_0884</name>
</gene>
<dbReference type="eggNOG" id="COG0500">
    <property type="taxonomic scope" value="Bacteria"/>
</dbReference>
<dbReference type="KEGG" id="amr:AM1_0884"/>
<evidence type="ECO:0000313" key="3">
    <source>
        <dbReference type="Proteomes" id="UP000000268"/>
    </source>
</evidence>
<dbReference type="RefSeq" id="WP_012161499.1">
    <property type="nucleotide sequence ID" value="NC_009925.1"/>
</dbReference>
<name>B0BYP1_ACAM1</name>
<evidence type="ECO:0000313" key="2">
    <source>
        <dbReference type="EMBL" id="ABW25926.1"/>
    </source>
</evidence>
<proteinExistence type="predicted"/>
<dbReference type="InterPro" id="IPR013216">
    <property type="entry name" value="Methyltransf_11"/>
</dbReference>
<dbReference type="InterPro" id="IPR029063">
    <property type="entry name" value="SAM-dependent_MTases_sf"/>
</dbReference>
<dbReference type="OrthoDB" id="9772751at2"/>